<feature type="region of interest" description="Disordered" evidence="9">
    <location>
        <begin position="191"/>
        <end position="210"/>
    </location>
</feature>
<evidence type="ECO:0000256" key="3">
    <source>
        <dbReference type="ARBA" id="ARBA00022528"/>
    </source>
</evidence>
<evidence type="ECO:0000256" key="6">
    <source>
        <dbReference type="ARBA" id="ARBA00022946"/>
    </source>
</evidence>
<keyword evidence="11" id="KW-1185">Reference proteome</keyword>
<evidence type="ECO:0000256" key="8">
    <source>
        <dbReference type="ARBA" id="ARBA00023136"/>
    </source>
</evidence>
<evidence type="ECO:0000313" key="11">
    <source>
        <dbReference type="Proteomes" id="UP000015106"/>
    </source>
</evidence>
<dbReference type="Pfam" id="PF11891">
    <property type="entry name" value="RETICULATA-like"/>
    <property type="match status" value="1"/>
</dbReference>
<proteinExistence type="inferred from homology"/>
<evidence type="ECO:0000256" key="9">
    <source>
        <dbReference type="SAM" id="MobiDB-lite"/>
    </source>
</evidence>
<evidence type="ECO:0000256" key="4">
    <source>
        <dbReference type="ARBA" id="ARBA00022640"/>
    </source>
</evidence>
<dbReference type="PANTHER" id="PTHR31620">
    <property type="entry name" value="PROTEIN RETICULATA-RELATED 2, CHLOROPLASTIC-RELATED"/>
    <property type="match status" value="1"/>
</dbReference>
<evidence type="ECO:0000313" key="10">
    <source>
        <dbReference type="EnsemblPlants" id="TuG1812G0300005404.01.T01"/>
    </source>
</evidence>
<evidence type="ECO:0000256" key="2">
    <source>
        <dbReference type="ARBA" id="ARBA00010793"/>
    </source>
</evidence>
<protein>
    <submittedName>
        <fullName evidence="10">Uncharacterized protein</fullName>
    </submittedName>
</protein>
<accession>A0A8R7U2C3</accession>
<evidence type="ECO:0000256" key="7">
    <source>
        <dbReference type="ARBA" id="ARBA00022989"/>
    </source>
</evidence>
<dbReference type="InterPro" id="IPR021825">
    <property type="entry name" value="RETICULATA-related"/>
</dbReference>
<dbReference type="Gramene" id="TuG1812G0300005404.01.T01">
    <property type="protein sequence ID" value="TuG1812G0300005404.01.T01"/>
    <property type="gene ID" value="TuG1812G0300005404.01"/>
</dbReference>
<keyword evidence="7" id="KW-1133">Transmembrane helix</keyword>
<keyword evidence="6" id="KW-0809">Transit peptide</keyword>
<keyword evidence="5" id="KW-0812">Transmembrane</keyword>
<reference evidence="11" key="1">
    <citation type="journal article" date="2013" name="Nature">
        <title>Draft genome of the wheat A-genome progenitor Triticum urartu.</title>
        <authorList>
            <person name="Ling H.Q."/>
            <person name="Zhao S."/>
            <person name="Liu D."/>
            <person name="Wang J."/>
            <person name="Sun H."/>
            <person name="Zhang C."/>
            <person name="Fan H."/>
            <person name="Li D."/>
            <person name="Dong L."/>
            <person name="Tao Y."/>
            <person name="Gao C."/>
            <person name="Wu H."/>
            <person name="Li Y."/>
            <person name="Cui Y."/>
            <person name="Guo X."/>
            <person name="Zheng S."/>
            <person name="Wang B."/>
            <person name="Yu K."/>
            <person name="Liang Q."/>
            <person name="Yang W."/>
            <person name="Lou X."/>
            <person name="Chen J."/>
            <person name="Feng M."/>
            <person name="Jian J."/>
            <person name="Zhang X."/>
            <person name="Luo G."/>
            <person name="Jiang Y."/>
            <person name="Liu J."/>
            <person name="Wang Z."/>
            <person name="Sha Y."/>
            <person name="Zhang B."/>
            <person name="Wu H."/>
            <person name="Tang D."/>
            <person name="Shen Q."/>
            <person name="Xue P."/>
            <person name="Zou S."/>
            <person name="Wang X."/>
            <person name="Liu X."/>
            <person name="Wang F."/>
            <person name="Yang Y."/>
            <person name="An X."/>
            <person name="Dong Z."/>
            <person name="Zhang K."/>
            <person name="Zhang X."/>
            <person name="Luo M.C."/>
            <person name="Dvorak J."/>
            <person name="Tong Y."/>
            <person name="Wang J."/>
            <person name="Yang H."/>
            <person name="Li Z."/>
            <person name="Wang D."/>
            <person name="Zhang A."/>
            <person name="Wang J."/>
        </authorList>
    </citation>
    <scope>NUCLEOTIDE SEQUENCE</scope>
    <source>
        <strain evidence="11">cv. G1812</strain>
    </source>
</reference>
<dbReference type="Proteomes" id="UP000015106">
    <property type="component" value="Chromosome 3"/>
</dbReference>
<keyword evidence="8" id="KW-0472">Membrane</keyword>
<name>A0A8R7U2C3_TRIUA</name>
<keyword evidence="4" id="KW-0934">Plastid</keyword>
<organism evidence="10 11">
    <name type="scientific">Triticum urartu</name>
    <name type="common">Red wild einkorn</name>
    <name type="synonym">Crithodium urartu</name>
    <dbReference type="NCBI Taxonomy" id="4572"/>
    <lineage>
        <taxon>Eukaryota</taxon>
        <taxon>Viridiplantae</taxon>
        <taxon>Streptophyta</taxon>
        <taxon>Embryophyta</taxon>
        <taxon>Tracheophyta</taxon>
        <taxon>Spermatophyta</taxon>
        <taxon>Magnoliopsida</taxon>
        <taxon>Liliopsida</taxon>
        <taxon>Poales</taxon>
        <taxon>Poaceae</taxon>
        <taxon>BOP clade</taxon>
        <taxon>Pooideae</taxon>
        <taxon>Triticodae</taxon>
        <taxon>Triticeae</taxon>
        <taxon>Triticinae</taxon>
        <taxon>Triticum</taxon>
    </lineage>
</organism>
<dbReference type="EnsemblPlants" id="TuG1812G0300005404.01.T01">
    <property type="protein sequence ID" value="TuG1812G0300005404.01.T01"/>
    <property type="gene ID" value="TuG1812G0300005404.01"/>
</dbReference>
<sequence length="210" mass="22560">ARPQDWWRADLVAAVEAPQLLCFKVFGERLLTDDLFPVRTAAAISFNAIAKTAAEYEKRGENFIKEIDIVIADAVKAIATNFTLVYLPTSISLQPPLGNKIALVARLYLYLNGLVTIASTGPKFFTVGASASLPSQIDAGVPQAPIITRKAFIQELDDKAVEKKWSSYFEVKAEVSAGTAPAKATALWSYSSSGESQGNSSGQSRENGTA</sequence>
<reference evidence="10" key="2">
    <citation type="submission" date="2018-03" db="EMBL/GenBank/DDBJ databases">
        <title>The Triticum urartu genome reveals the dynamic nature of wheat genome evolution.</title>
        <authorList>
            <person name="Ling H."/>
            <person name="Ma B."/>
            <person name="Shi X."/>
            <person name="Liu H."/>
            <person name="Dong L."/>
            <person name="Sun H."/>
            <person name="Cao Y."/>
            <person name="Gao Q."/>
            <person name="Zheng S."/>
            <person name="Li Y."/>
            <person name="Yu Y."/>
            <person name="Du H."/>
            <person name="Qi M."/>
            <person name="Li Y."/>
            <person name="Yu H."/>
            <person name="Cui Y."/>
            <person name="Wang N."/>
            <person name="Chen C."/>
            <person name="Wu H."/>
            <person name="Zhao Y."/>
            <person name="Zhang J."/>
            <person name="Li Y."/>
            <person name="Zhou W."/>
            <person name="Zhang B."/>
            <person name="Hu W."/>
            <person name="Eijk M."/>
            <person name="Tang J."/>
            <person name="Witsenboer H."/>
            <person name="Zhao S."/>
            <person name="Li Z."/>
            <person name="Zhang A."/>
            <person name="Wang D."/>
            <person name="Liang C."/>
        </authorList>
    </citation>
    <scope>NUCLEOTIDE SEQUENCE [LARGE SCALE GENOMIC DNA]</scope>
    <source>
        <strain evidence="10">cv. G1812</strain>
    </source>
</reference>
<evidence type="ECO:0000256" key="1">
    <source>
        <dbReference type="ARBA" id="ARBA00004508"/>
    </source>
</evidence>
<comment type="subcellular location">
    <subcellularLocation>
        <location evidence="1">Plastid</location>
        <location evidence="1">Chloroplast membrane</location>
        <topology evidence="1">Multi-pass membrane protein</topology>
    </subcellularLocation>
</comment>
<reference evidence="10" key="3">
    <citation type="submission" date="2022-06" db="UniProtKB">
        <authorList>
            <consortium name="EnsemblPlants"/>
        </authorList>
    </citation>
    <scope>IDENTIFICATION</scope>
</reference>
<evidence type="ECO:0000256" key="5">
    <source>
        <dbReference type="ARBA" id="ARBA00022692"/>
    </source>
</evidence>
<dbReference type="AlphaFoldDB" id="A0A8R7U2C3"/>
<keyword evidence="3" id="KW-0150">Chloroplast</keyword>
<dbReference type="GO" id="GO:0031969">
    <property type="term" value="C:chloroplast membrane"/>
    <property type="evidence" value="ECO:0007669"/>
    <property type="project" value="UniProtKB-SubCell"/>
</dbReference>
<comment type="similarity">
    <text evidence="2">Belongs to the RETICULATA family.</text>
</comment>
<dbReference type="PANTHER" id="PTHR31620:SF29">
    <property type="entry name" value="OS01G0957200 PROTEIN"/>
    <property type="match status" value="1"/>
</dbReference>